<evidence type="ECO:0000256" key="1">
    <source>
        <dbReference type="SAM" id="MobiDB-lite"/>
    </source>
</evidence>
<reference evidence="3 4" key="1">
    <citation type="submission" date="2019-03" db="EMBL/GenBank/DDBJ databases">
        <title>Genomic features of bacteria from cold environments.</title>
        <authorList>
            <person name="Shen L."/>
        </authorList>
    </citation>
    <scope>NUCLEOTIDE SEQUENCE [LARGE SCALE GENOMIC DNA]</scope>
    <source>
        <strain evidence="4">T3246-1</strain>
    </source>
</reference>
<dbReference type="EMBL" id="SMNA01000007">
    <property type="protein sequence ID" value="TDE91659.1"/>
    <property type="molecule type" value="Genomic_DNA"/>
</dbReference>
<feature type="transmembrane region" description="Helical" evidence="2">
    <location>
        <begin position="36"/>
        <end position="56"/>
    </location>
</feature>
<keyword evidence="2" id="KW-0812">Transmembrane</keyword>
<feature type="region of interest" description="Disordered" evidence="1">
    <location>
        <begin position="1"/>
        <end position="32"/>
    </location>
</feature>
<dbReference type="RefSeq" id="WP_133108693.1">
    <property type="nucleotide sequence ID" value="NZ_SMNA01000007.1"/>
</dbReference>
<dbReference type="Proteomes" id="UP000504882">
    <property type="component" value="Unassembled WGS sequence"/>
</dbReference>
<accession>A0ABY2E133</accession>
<protein>
    <submittedName>
        <fullName evidence="3">Uncharacterized protein</fullName>
    </submittedName>
</protein>
<evidence type="ECO:0000313" key="3">
    <source>
        <dbReference type="EMBL" id="TDE91659.1"/>
    </source>
</evidence>
<evidence type="ECO:0000256" key="2">
    <source>
        <dbReference type="SAM" id="Phobius"/>
    </source>
</evidence>
<keyword evidence="4" id="KW-1185">Reference proteome</keyword>
<evidence type="ECO:0000313" key="4">
    <source>
        <dbReference type="Proteomes" id="UP000504882"/>
    </source>
</evidence>
<keyword evidence="2" id="KW-1133">Transmembrane helix</keyword>
<name>A0ABY2E133_9MICO</name>
<keyword evidence="2" id="KW-0472">Membrane</keyword>
<comment type="caution">
    <text evidence="3">The sequence shown here is derived from an EMBL/GenBank/DDBJ whole genome shotgun (WGS) entry which is preliminary data.</text>
</comment>
<proteinExistence type="predicted"/>
<sequence length="145" mass="14477">MPRTPVADEFTVGGADDGTPAGPSGRGPGRAGHPGGWVAAGLALIVVGMLTAPTLLPRAAAMAFAEPVPSLQISVLADDPLQTVRYGPLVGALDDLGWSGAVACTDPGDGVVTCVRSQDGSTVSIDTRSGAWSFLRSGARLQPAG</sequence>
<organism evidence="3 4">
    <name type="scientific">Occultella glacieicola</name>
    <dbReference type="NCBI Taxonomy" id="2518684"/>
    <lineage>
        <taxon>Bacteria</taxon>
        <taxon>Bacillati</taxon>
        <taxon>Actinomycetota</taxon>
        <taxon>Actinomycetes</taxon>
        <taxon>Micrococcales</taxon>
        <taxon>Ruaniaceae</taxon>
        <taxon>Occultella</taxon>
    </lineage>
</organism>
<gene>
    <name evidence="3" type="ORF">EXU48_16125</name>
</gene>